<evidence type="ECO:0000313" key="2">
    <source>
        <dbReference type="Proteomes" id="UP001309876"/>
    </source>
</evidence>
<name>A0AAN7T386_9EURO</name>
<comment type="caution">
    <text evidence="1">The sequence shown here is derived from an EMBL/GenBank/DDBJ whole genome shotgun (WGS) entry which is preliminary data.</text>
</comment>
<dbReference type="EMBL" id="JAVRRJ010000002">
    <property type="protein sequence ID" value="KAK5088119.1"/>
    <property type="molecule type" value="Genomic_DNA"/>
</dbReference>
<proteinExistence type="predicted"/>
<evidence type="ECO:0000313" key="1">
    <source>
        <dbReference type="EMBL" id="KAK5088119.1"/>
    </source>
</evidence>
<dbReference type="AlphaFoldDB" id="A0AAN7T386"/>
<accession>A0AAN7T386</accession>
<organism evidence="1 2">
    <name type="scientific">Lithohypha guttulata</name>
    <dbReference type="NCBI Taxonomy" id="1690604"/>
    <lineage>
        <taxon>Eukaryota</taxon>
        <taxon>Fungi</taxon>
        <taxon>Dikarya</taxon>
        <taxon>Ascomycota</taxon>
        <taxon>Pezizomycotina</taxon>
        <taxon>Eurotiomycetes</taxon>
        <taxon>Chaetothyriomycetidae</taxon>
        <taxon>Chaetothyriales</taxon>
        <taxon>Trichomeriaceae</taxon>
        <taxon>Lithohypha</taxon>
    </lineage>
</organism>
<gene>
    <name evidence="1" type="ORF">LTR05_002336</name>
</gene>
<sequence length="593" mass="66388">MARKYTNELRDSIDLQLQYSNRVLSQFEFAGVPLYTNNFARIACTNYKPSTAGERYFNHSLTNLPVFVAVDDRLQFGFNEKHVWRNAGLHLYEYEHILLASALGECLPEAYVASILSCLGRMYEDKDRVNPSFSSWQNFVRSVNGLISTLDFARMIDDRMQLDPYRVTSGHSTSCGNSLVPPDDFAKALKALGNLSLAGKGQLTLVGGNFLGWFAAFSELFLGIDVQVSSRDGQNLYATHFNSGATLHLIFIDNVEDLNSTLKMQESVALRLICPADGEAQSLPKLPFTGRVIWEAFLPKVFENSFHKIAHQESKILVKSIGGVARLFELLINDPSTPSDMISKENRANPASFGMGLIQTLCNWFPELRHLQGRLERIQTLSSSEVMQKCNDGAQGLVQLCGCTLCHHPFYSDNDTGTLPQSFCLLALMETIVNLGLALSRMTVVTKLYPSRAGMLCFYQRQCKKLLSAKTATIGRQEPYSRIKLLFMNDWNVNDSRRLQDAAALFSGSWPQGDLPDNLIALGHEGLCVYVISAQRGNRKEDAGLIRVQPGNLSWDQKTFTRASLGFPQGDPQNDYSWEVGHPKHLSQELYFK</sequence>
<keyword evidence="2" id="KW-1185">Reference proteome</keyword>
<protein>
    <submittedName>
        <fullName evidence="1">Uncharacterized protein</fullName>
    </submittedName>
</protein>
<reference evidence="1 2" key="1">
    <citation type="submission" date="2023-08" db="EMBL/GenBank/DDBJ databases">
        <title>Black Yeasts Isolated from many extreme environments.</title>
        <authorList>
            <person name="Coleine C."/>
            <person name="Stajich J.E."/>
            <person name="Selbmann L."/>
        </authorList>
    </citation>
    <scope>NUCLEOTIDE SEQUENCE [LARGE SCALE GENOMIC DNA]</scope>
    <source>
        <strain evidence="1 2">CCFEE 5910</strain>
    </source>
</reference>
<dbReference type="Proteomes" id="UP001309876">
    <property type="component" value="Unassembled WGS sequence"/>
</dbReference>